<evidence type="ECO:0000256" key="1">
    <source>
        <dbReference type="SAM" id="MobiDB-lite"/>
    </source>
</evidence>
<keyword evidence="3" id="KW-1185">Reference proteome</keyword>
<dbReference type="RefSeq" id="WP_254573339.1">
    <property type="nucleotide sequence ID" value="NZ_CP098502.1"/>
</dbReference>
<name>A0ABY5E1F9_9ACTN</name>
<dbReference type="Proteomes" id="UP001056035">
    <property type="component" value="Chromosome"/>
</dbReference>
<dbReference type="EMBL" id="CP098502">
    <property type="protein sequence ID" value="UTI66672.1"/>
    <property type="molecule type" value="Genomic_DNA"/>
</dbReference>
<organism evidence="2 3">
    <name type="scientific">Paraconexibacter antarcticus</name>
    <dbReference type="NCBI Taxonomy" id="2949664"/>
    <lineage>
        <taxon>Bacteria</taxon>
        <taxon>Bacillati</taxon>
        <taxon>Actinomycetota</taxon>
        <taxon>Thermoleophilia</taxon>
        <taxon>Solirubrobacterales</taxon>
        <taxon>Paraconexibacteraceae</taxon>
        <taxon>Paraconexibacter</taxon>
    </lineage>
</organism>
<proteinExistence type="predicted"/>
<gene>
    <name evidence="2" type="ORF">NBH00_10795</name>
</gene>
<evidence type="ECO:0000313" key="2">
    <source>
        <dbReference type="EMBL" id="UTI66672.1"/>
    </source>
</evidence>
<feature type="compositionally biased region" description="Basic residues" evidence="1">
    <location>
        <begin position="1"/>
        <end position="23"/>
    </location>
</feature>
<accession>A0ABY5E1F9</accession>
<protein>
    <submittedName>
        <fullName evidence="2">Uncharacterized protein</fullName>
    </submittedName>
</protein>
<sequence>MARRRHRCRDGRPGRRRRRHPRRPGPWLLVLKLEAFADRGNDDVLQSRDLEDIALLVDDRDKLGAESPRSQQTLDATREGGSGRCSLTA</sequence>
<reference evidence="2 3" key="1">
    <citation type="submission" date="2022-06" db="EMBL/GenBank/DDBJ databases">
        <title>Paraconexibacter antarcticus.</title>
        <authorList>
            <person name="Kim C.S."/>
        </authorList>
    </citation>
    <scope>NUCLEOTIDE SEQUENCE [LARGE SCALE GENOMIC DNA]</scope>
    <source>
        <strain evidence="2 3">02-257</strain>
    </source>
</reference>
<feature type="region of interest" description="Disordered" evidence="1">
    <location>
        <begin position="1"/>
        <end position="24"/>
    </location>
</feature>
<feature type="region of interest" description="Disordered" evidence="1">
    <location>
        <begin position="62"/>
        <end position="89"/>
    </location>
</feature>
<evidence type="ECO:0000313" key="3">
    <source>
        <dbReference type="Proteomes" id="UP001056035"/>
    </source>
</evidence>